<dbReference type="InterPro" id="IPR006221">
    <property type="entry name" value="TrpG/PapA_dom"/>
</dbReference>
<dbReference type="Pfam" id="PF00117">
    <property type="entry name" value="GATase"/>
    <property type="match status" value="1"/>
</dbReference>
<dbReference type="CDD" id="cd01743">
    <property type="entry name" value="GATase1_Anthranilate_Synthase"/>
    <property type="match status" value="1"/>
</dbReference>
<gene>
    <name evidence="3" type="ORF">NOG11_02305</name>
</gene>
<accession>A0A9X2L6Z2</accession>
<dbReference type="PANTHER" id="PTHR43418:SF4">
    <property type="entry name" value="MULTIFUNCTIONAL TRYPTOPHAN BIOSYNTHESIS PROTEIN"/>
    <property type="match status" value="1"/>
</dbReference>
<dbReference type="PRINTS" id="PR00096">
    <property type="entry name" value="GATASE"/>
</dbReference>
<dbReference type="InterPro" id="IPR050472">
    <property type="entry name" value="Anth_synth/Amidotransfase"/>
</dbReference>
<dbReference type="NCBIfam" id="TIGR00566">
    <property type="entry name" value="trpG_papA"/>
    <property type="match status" value="1"/>
</dbReference>
<dbReference type="Proteomes" id="UP001142610">
    <property type="component" value="Unassembled WGS sequence"/>
</dbReference>
<reference evidence="3" key="1">
    <citation type="submission" date="2022-07" db="EMBL/GenBank/DDBJ databases">
        <title>Parvularcula maris sp. nov., an algicidal bacterium isolated from seawater.</title>
        <authorList>
            <person name="Li F."/>
        </authorList>
    </citation>
    <scope>NUCLEOTIDE SEQUENCE</scope>
    <source>
        <strain evidence="3">BGMRC 0090</strain>
    </source>
</reference>
<name>A0A9X2L6Z2_9PROT</name>
<comment type="caution">
    <text evidence="3">The sequence shown here is derived from an EMBL/GenBank/DDBJ whole genome shotgun (WGS) entry which is preliminary data.</text>
</comment>
<dbReference type="GO" id="GO:0000162">
    <property type="term" value="P:L-tryptophan biosynthetic process"/>
    <property type="evidence" value="ECO:0007669"/>
    <property type="project" value="TreeGrafter"/>
</dbReference>
<dbReference type="GO" id="GO:0005829">
    <property type="term" value="C:cytosol"/>
    <property type="evidence" value="ECO:0007669"/>
    <property type="project" value="TreeGrafter"/>
</dbReference>
<dbReference type="AlphaFoldDB" id="A0A9X2L6Z2"/>
<dbReference type="PANTHER" id="PTHR43418">
    <property type="entry name" value="MULTIFUNCTIONAL TRYPTOPHAN BIOSYNTHESIS PROTEIN-RELATED"/>
    <property type="match status" value="1"/>
</dbReference>
<dbReference type="PRINTS" id="PR00097">
    <property type="entry name" value="ANTSNTHASEII"/>
</dbReference>
<sequence>MIAMSARAAKRTSCKGDGTMILIVDNYDSFTYNLVQLLAPFGVPAKVIRNDAMGAEEALALKPGAVLLSPGPCTPDEAGICLDLVALCAKEGVPLLGVCLGHQAIAQAFGGNVVRAGRPMHGKVSPMRHSGSPLFEGIPSAFEATRYHSLSVERDSLPERVEVLAEAEDDGEIMALKVRDTSVYGVQYHPESYLSPSGGRLLGNFLGLAGLGAKAA</sequence>
<evidence type="ECO:0000313" key="4">
    <source>
        <dbReference type="Proteomes" id="UP001142610"/>
    </source>
</evidence>
<feature type="domain" description="Glutamine amidotransferase" evidence="2">
    <location>
        <begin position="22"/>
        <end position="206"/>
    </location>
</feature>
<evidence type="ECO:0000259" key="2">
    <source>
        <dbReference type="Pfam" id="PF00117"/>
    </source>
</evidence>
<dbReference type="SUPFAM" id="SSF52317">
    <property type="entry name" value="Class I glutamine amidotransferase-like"/>
    <property type="match status" value="1"/>
</dbReference>
<evidence type="ECO:0000256" key="1">
    <source>
        <dbReference type="ARBA" id="ARBA00022962"/>
    </source>
</evidence>
<evidence type="ECO:0000313" key="3">
    <source>
        <dbReference type="EMBL" id="MCQ8184208.1"/>
    </source>
</evidence>
<keyword evidence="1" id="KW-0315">Glutamine amidotransferase</keyword>
<organism evidence="3 4">
    <name type="scientific">Parvularcula maris</name>
    <dbReference type="NCBI Taxonomy" id="2965077"/>
    <lineage>
        <taxon>Bacteria</taxon>
        <taxon>Pseudomonadati</taxon>
        <taxon>Pseudomonadota</taxon>
        <taxon>Alphaproteobacteria</taxon>
        <taxon>Parvularculales</taxon>
        <taxon>Parvularculaceae</taxon>
        <taxon>Parvularcula</taxon>
    </lineage>
</organism>
<dbReference type="EMBL" id="JANIBC010000001">
    <property type="protein sequence ID" value="MCQ8184208.1"/>
    <property type="molecule type" value="Genomic_DNA"/>
</dbReference>
<proteinExistence type="predicted"/>
<protein>
    <submittedName>
        <fullName evidence="3">Aminodeoxychorismate/anthranilate synthase component II</fullName>
    </submittedName>
</protein>
<keyword evidence="4" id="KW-1185">Reference proteome</keyword>
<dbReference type="InterPro" id="IPR029062">
    <property type="entry name" value="Class_I_gatase-like"/>
</dbReference>
<dbReference type="GO" id="GO:0004049">
    <property type="term" value="F:anthranilate synthase activity"/>
    <property type="evidence" value="ECO:0007669"/>
    <property type="project" value="TreeGrafter"/>
</dbReference>
<dbReference type="InterPro" id="IPR017926">
    <property type="entry name" value="GATASE"/>
</dbReference>
<dbReference type="Gene3D" id="3.40.50.880">
    <property type="match status" value="1"/>
</dbReference>
<dbReference type="FunFam" id="3.40.50.880:FF:000003">
    <property type="entry name" value="Anthranilate synthase component II"/>
    <property type="match status" value="1"/>
</dbReference>
<dbReference type="PROSITE" id="PS51273">
    <property type="entry name" value="GATASE_TYPE_1"/>
    <property type="match status" value="1"/>
</dbReference>